<keyword evidence="1" id="KW-1133">Transmembrane helix</keyword>
<sequence>MFPALNMELEIVRTVLKNSVNDIYVCTDTLKDTGVFYTMVSIHDKDCRKMVTEKLNTERIFFSNRDFIGSFVYENRLNLVFRYYHENLLSLLGSVYLVEFADCKRAALGLIAACAECGAGPDLGSLLLHERNINITREGEVQFNYFLDFAELKPGMEESRYLKAVAERVFGILELNYKGKYESPDSYPGDVRLFYMKMNTTGFQSLGHMISTIRSMPDKPVEMRGLLWWFKSRFRRIRGFLFRNSMTAFLTILVLVTLVYGSVQFYRRYTVRKAYESNVSYNGIEYIGNVYLGNEE</sequence>
<keyword evidence="3" id="KW-1185">Reference proteome</keyword>
<gene>
    <name evidence="2" type="ORF">OCV63_06780</name>
</gene>
<comment type="caution">
    <text evidence="2">The sequence shown here is derived from an EMBL/GenBank/DDBJ whole genome shotgun (WGS) entry which is preliminary data.</text>
</comment>
<evidence type="ECO:0000313" key="2">
    <source>
        <dbReference type="EMBL" id="MCU6696600.1"/>
    </source>
</evidence>
<evidence type="ECO:0000313" key="3">
    <source>
        <dbReference type="Proteomes" id="UP001652461"/>
    </source>
</evidence>
<proteinExistence type="predicted"/>
<dbReference type="RefSeq" id="WP_158363027.1">
    <property type="nucleotide sequence ID" value="NZ_JAOQKC010000007.1"/>
</dbReference>
<feature type="transmembrane region" description="Helical" evidence="1">
    <location>
        <begin position="240"/>
        <end position="263"/>
    </location>
</feature>
<organism evidence="2 3">
    <name type="scientific">Laedolimicola ammoniilytica</name>
    <dbReference type="NCBI Taxonomy" id="2981771"/>
    <lineage>
        <taxon>Bacteria</taxon>
        <taxon>Bacillati</taxon>
        <taxon>Bacillota</taxon>
        <taxon>Clostridia</taxon>
        <taxon>Lachnospirales</taxon>
        <taxon>Lachnospiraceae</taxon>
        <taxon>Laedolimicola</taxon>
    </lineage>
</organism>
<accession>A0ABT2RWC0</accession>
<keyword evidence="1" id="KW-0812">Transmembrane</keyword>
<dbReference type="Proteomes" id="UP001652461">
    <property type="component" value="Unassembled WGS sequence"/>
</dbReference>
<reference evidence="2 3" key="1">
    <citation type="journal article" date="2021" name="ISME Commun">
        <title>Automated analysis of genomic sequences facilitates high-throughput and comprehensive description of bacteria.</title>
        <authorList>
            <person name="Hitch T.C.A."/>
        </authorList>
    </citation>
    <scope>NUCLEOTIDE SEQUENCE [LARGE SCALE GENOMIC DNA]</scope>
    <source>
        <strain evidence="2 3">Sanger_04</strain>
    </source>
</reference>
<dbReference type="EMBL" id="JAOQKC010000007">
    <property type="protein sequence ID" value="MCU6696600.1"/>
    <property type="molecule type" value="Genomic_DNA"/>
</dbReference>
<name>A0ABT2RWC0_9FIRM</name>
<protein>
    <submittedName>
        <fullName evidence="2">Uncharacterized protein</fullName>
    </submittedName>
</protein>
<evidence type="ECO:0000256" key="1">
    <source>
        <dbReference type="SAM" id="Phobius"/>
    </source>
</evidence>
<keyword evidence="1" id="KW-0472">Membrane</keyword>